<dbReference type="AlphaFoldDB" id="A0A9D1AQL6"/>
<reference evidence="1" key="2">
    <citation type="journal article" date="2021" name="PeerJ">
        <title>Extensive microbial diversity within the chicken gut microbiome revealed by metagenomics and culture.</title>
        <authorList>
            <person name="Gilroy R."/>
            <person name="Ravi A."/>
            <person name="Getino M."/>
            <person name="Pursley I."/>
            <person name="Horton D.L."/>
            <person name="Alikhan N.F."/>
            <person name="Baker D."/>
            <person name="Gharbi K."/>
            <person name="Hall N."/>
            <person name="Watson M."/>
            <person name="Adriaenssens E.M."/>
            <person name="Foster-Nyarko E."/>
            <person name="Jarju S."/>
            <person name="Secka A."/>
            <person name="Antonio M."/>
            <person name="Oren A."/>
            <person name="Chaudhuri R.R."/>
            <person name="La Ragione R."/>
            <person name="Hildebrand F."/>
            <person name="Pallen M.J."/>
        </authorList>
    </citation>
    <scope>NUCLEOTIDE SEQUENCE</scope>
    <source>
        <strain evidence="1">ChiSxjej1B13-7958</strain>
    </source>
</reference>
<protein>
    <submittedName>
        <fullName evidence="1">Uncharacterized protein</fullName>
    </submittedName>
</protein>
<dbReference type="EMBL" id="DVGZ01000100">
    <property type="protein sequence ID" value="HIR47815.1"/>
    <property type="molecule type" value="Genomic_DNA"/>
</dbReference>
<evidence type="ECO:0000313" key="1">
    <source>
        <dbReference type="EMBL" id="HIR47815.1"/>
    </source>
</evidence>
<reference evidence="1" key="1">
    <citation type="submission" date="2020-10" db="EMBL/GenBank/DDBJ databases">
        <authorList>
            <person name="Gilroy R."/>
        </authorList>
    </citation>
    <scope>NUCLEOTIDE SEQUENCE</scope>
    <source>
        <strain evidence="1">ChiSxjej1B13-7958</strain>
    </source>
</reference>
<gene>
    <name evidence="1" type="ORF">IAB89_09225</name>
</gene>
<sequence length="59" mass="6787">MKIKTLAYIHRILSSQERVLQKLYEKDVENNAGESAISSSLTKWEEAKEALADFEGTEW</sequence>
<dbReference type="Proteomes" id="UP000824242">
    <property type="component" value="Unassembled WGS sequence"/>
</dbReference>
<evidence type="ECO:0000313" key="2">
    <source>
        <dbReference type="Proteomes" id="UP000824242"/>
    </source>
</evidence>
<accession>A0A9D1AQL6</accession>
<name>A0A9D1AQL6_9FIRM</name>
<proteinExistence type="predicted"/>
<organism evidence="1 2">
    <name type="scientific">Candidatus Caccousia avicola</name>
    <dbReference type="NCBI Taxonomy" id="2840721"/>
    <lineage>
        <taxon>Bacteria</taxon>
        <taxon>Bacillati</taxon>
        <taxon>Bacillota</taxon>
        <taxon>Clostridia</taxon>
        <taxon>Eubacteriales</taxon>
        <taxon>Oscillospiraceae</taxon>
        <taxon>Oscillospiraceae incertae sedis</taxon>
        <taxon>Candidatus Caccousia</taxon>
    </lineage>
</organism>
<comment type="caution">
    <text evidence="1">The sequence shown here is derived from an EMBL/GenBank/DDBJ whole genome shotgun (WGS) entry which is preliminary data.</text>
</comment>